<dbReference type="AlphaFoldDB" id="A0A9D1MGB1"/>
<reference evidence="3" key="1">
    <citation type="submission" date="2020-10" db="EMBL/GenBank/DDBJ databases">
        <authorList>
            <person name="Gilroy R."/>
        </authorList>
    </citation>
    <scope>NUCLEOTIDE SEQUENCE</scope>
    <source>
        <strain evidence="3">11687</strain>
    </source>
</reference>
<feature type="domain" description="DHHA1" evidence="2">
    <location>
        <begin position="234"/>
        <end position="319"/>
    </location>
</feature>
<dbReference type="EMBL" id="DVMZ01000172">
    <property type="protein sequence ID" value="HIU59696.1"/>
    <property type="molecule type" value="Genomic_DNA"/>
</dbReference>
<dbReference type="PANTHER" id="PTHR47618:SF1">
    <property type="entry name" value="BIFUNCTIONAL OLIGORIBONUCLEASE AND PAP PHOSPHATASE NRNA"/>
    <property type="match status" value="1"/>
</dbReference>
<dbReference type="InterPro" id="IPR038763">
    <property type="entry name" value="DHH_sf"/>
</dbReference>
<dbReference type="Pfam" id="PF01368">
    <property type="entry name" value="DHH"/>
    <property type="match status" value="1"/>
</dbReference>
<reference evidence="3" key="2">
    <citation type="journal article" date="2021" name="PeerJ">
        <title>Extensive microbial diversity within the chicken gut microbiome revealed by metagenomics and culture.</title>
        <authorList>
            <person name="Gilroy R."/>
            <person name="Ravi A."/>
            <person name="Getino M."/>
            <person name="Pursley I."/>
            <person name="Horton D.L."/>
            <person name="Alikhan N.F."/>
            <person name="Baker D."/>
            <person name="Gharbi K."/>
            <person name="Hall N."/>
            <person name="Watson M."/>
            <person name="Adriaenssens E.M."/>
            <person name="Foster-Nyarko E."/>
            <person name="Jarju S."/>
            <person name="Secka A."/>
            <person name="Antonio M."/>
            <person name="Oren A."/>
            <person name="Chaudhuri R.R."/>
            <person name="La Ragione R."/>
            <person name="Hildebrand F."/>
            <person name="Pallen M.J."/>
        </authorList>
    </citation>
    <scope>NUCLEOTIDE SEQUENCE</scope>
    <source>
        <strain evidence="3">11687</strain>
    </source>
</reference>
<protein>
    <submittedName>
        <fullName evidence="3">Bifunctional oligoribonuclease/PAP phosphatase NrnA</fullName>
    </submittedName>
</protein>
<evidence type="ECO:0000313" key="3">
    <source>
        <dbReference type="EMBL" id="HIU59696.1"/>
    </source>
</evidence>
<organism evidence="3 4">
    <name type="scientific">Candidatus Scatosoma pullistercoris</name>
    <dbReference type="NCBI Taxonomy" id="2840934"/>
    <lineage>
        <taxon>Bacteria</taxon>
        <taxon>Bacillati</taxon>
        <taxon>Bacillota</taxon>
        <taxon>Clostridia</taxon>
        <taxon>Candidatus Scatosoma</taxon>
    </lineage>
</organism>
<evidence type="ECO:0000259" key="2">
    <source>
        <dbReference type="Pfam" id="PF02272"/>
    </source>
</evidence>
<dbReference type="SUPFAM" id="SSF64182">
    <property type="entry name" value="DHH phosphoesterases"/>
    <property type="match status" value="1"/>
</dbReference>
<dbReference type="Proteomes" id="UP000824081">
    <property type="component" value="Unassembled WGS sequence"/>
</dbReference>
<accession>A0A9D1MGB1</accession>
<dbReference type="PANTHER" id="PTHR47618">
    <property type="entry name" value="BIFUNCTIONAL OLIGORIBONUCLEASE AND PAP PHOSPHATASE NRNA"/>
    <property type="match status" value="1"/>
</dbReference>
<dbReference type="InterPro" id="IPR003156">
    <property type="entry name" value="DHHA1_dom"/>
</dbReference>
<dbReference type="GO" id="GO:0003676">
    <property type="term" value="F:nucleic acid binding"/>
    <property type="evidence" value="ECO:0007669"/>
    <property type="project" value="InterPro"/>
</dbReference>
<dbReference type="Gene3D" id="3.90.1640.10">
    <property type="entry name" value="inorganic pyrophosphatase (n-terminal core)"/>
    <property type="match status" value="1"/>
</dbReference>
<evidence type="ECO:0000313" key="4">
    <source>
        <dbReference type="Proteomes" id="UP000824081"/>
    </source>
</evidence>
<dbReference type="Gene3D" id="3.10.310.30">
    <property type="match status" value="1"/>
</dbReference>
<dbReference type="InterPro" id="IPR051319">
    <property type="entry name" value="Oligoribo/pAp-PDE_c-di-AMP_PDE"/>
</dbReference>
<dbReference type="Pfam" id="PF02272">
    <property type="entry name" value="DHHA1"/>
    <property type="match status" value="1"/>
</dbReference>
<evidence type="ECO:0000259" key="1">
    <source>
        <dbReference type="Pfam" id="PF01368"/>
    </source>
</evidence>
<comment type="caution">
    <text evidence="3">The sequence shown here is derived from an EMBL/GenBank/DDBJ whole genome shotgun (WGS) entry which is preliminary data.</text>
</comment>
<proteinExistence type="predicted"/>
<sequence>MNATLEEIASRIKGAKSVAVLTHMRPDGDAFGSALALSSALETLGIPHCVCDESEIPSNLAFLEGIGRVQKELPGDCELYIAVDSSDEQRFGALADKFRLAAKKHDTINIDHHISNTRFAKYNFVRECSANCMNMTLLIEAMGVALDRKTAEYLLLGLLTDSGNFSHDDVTEETFLTAAKLVKAGADPAALNYNLFRKQPRARADFYVDTMSRIRYLLSDRFAVILITLDAMKKFGADNGMTEGFVDFPLTVDTVEVSASVMEVKEGQYKISLRSKTYADVNKIAGVYGGGGHVRAAGCMLFGDPEEVIDRLSYTVSQYL</sequence>
<dbReference type="InterPro" id="IPR001667">
    <property type="entry name" value="DDH_dom"/>
</dbReference>
<gene>
    <name evidence="3" type="ORF">IAC57_06300</name>
</gene>
<feature type="domain" description="DDH" evidence="1">
    <location>
        <begin position="18"/>
        <end position="157"/>
    </location>
</feature>
<name>A0A9D1MGB1_9FIRM</name>